<dbReference type="AlphaFoldDB" id="A0A5J9WEA1"/>
<sequence>MANLQFIQWVPWTTCRPRETRGALVTTEASKEAAASRNAKADKKTVADDVKAAASERFLKAKAAALVGAEKVKSGTSRGIEWVKEQYQKRASK</sequence>
<dbReference type="PANTHER" id="PTHR33386:SF13">
    <property type="entry name" value="EXPRESSED PROTEIN"/>
    <property type="match status" value="1"/>
</dbReference>
<dbReference type="PANTHER" id="PTHR33386">
    <property type="entry name" value="OS02G0740600 PROTEIN"/>
    <property type="match status" value="1"/>
</dbReference>
<evidence type="ECO:0000313" key="2">
    <source>
        <dbReference type="Proteomes" id="UP000324897"/>
    </source>
</evidence>
<dbReference type="EMBL" id="RWGY01000004">
    <property type="protein sequence ID" value="TVU46361.1"/>
    <property type="molecule type" value="Genomic_DNA"/>
</dbReference>
<gene>
    <name evidence="1" type="ORF">EJB05_05888</name>
</gene>
<evidence type="ECO:0000313" key="1">
    <source>
        <dbReference type="EMBL" id="TVU46361.1"/>
    </source>
</evidence>
<name>A0A5J9WEA1_9POAL</name>
<feature type="non-terminal residue" evidence="1">
    <location>
        <position position="1"/>
    </location>
</feature>
<accession>A0A5J9WEA1</accession>
<organism evidence="1 2">
    <name type="scientific">Eragrostis curvula</name>
    <name type="common">weeping love grass</name>
    <dbReference type="NCBI Taxonomy" id="38414"/>
    <lineage>
        <taxon>Eukaryota</taxon>
        <taxon>Viridiplantae</taxon>
        <taxon>Streptophyta</taxon>
        <taxon>Embryophyta</taxon>
        <taxon>Tracheophyta</taxon>
        <taxon>Spermatophyta</taxon>
        <taxon>Magnoliopsida</taxon>
        <taxon>Liliopsida</taxon>
        <taxon>Poales</taxon>
        <taxon>Poaceae</taxon>
        <taxon>PACMAD clade</taxon>
        <taxon>Chloridoideae</taxon>
        <taxon>Eragrostideae</taxon>
        <taxon>Eragrostidinae</taxon>
        <taxon>Eragrostis</taxon>
    </lineage>
</organism>
<reference evidence="1 2" key="1">
    <citation type="journal article" date="2019" name="Sci. Rep.">
        <title>A high-quality genome of Eragrostis curvula grass provides insights into Poaceae evolution and supports new strategies to enhance forage quality.</title>
        <authorList>
            <person name="Carballo J."/>
            <person name="Santos B.A.C.M."/>
            <person name="Zappacosta D."/>
            <person name="Garbus I."/>
            <person name="Selva J.P."/>
            <person name="Gallo C.A."/>
            <person name="Diaz A."/>
            <person name="Albertini E."/>
            <person name="Caccamo M."/>
            <person name="Echenique V."/>
        </authorList>
    </citation>
    <scope>NUCLEOTIDE SEQUENCE [LARGE SCALE GENOMIC DNA]</scope>
    <source>
        <strain evidence="2">cv. Victoria</strain>
        <tissue evidence="1">Leaf</tissue>
    </source>
</reference>
<dbReference type="OrthoDB" id="779084at2759"/>
<comment type="caution">
    <text evidence="1">The sequence shown here is derived from an EMBL/GenBank/DDBJ whole genome shotgun (WGS) entry which is preliminary data.</text>
</comment>
<dbReference type="Gramene" id="TVU46361">
    <property type="protein sequence ID" value="TVU46361"/>
    <property type="gene ID" value="EJB05_05888"/>
</dbReference>
<proteinExistence type="predicted"/>
<protein>
    <submittedName>
        <fullName evidence="1">Uncharacterized protein</fullName>
    </submittedName>
</protein>
<keyword evidence="2" id="KW-1185">Reference proteome</keyword>
<dbReference type="Proteomes" id="UP000324897">
    <property type="component" value="Chromosome 5"/>
</dbReference>